<dbReference type="Proteomes" id="UP000284751">
    <property type="component" value="Unassembled WGS sequence"/>
</dbReference>
<dbReference type="InterPro" id="IPR038570">
    <property type="entry name" value="HicA_sf"/>
</dbReference>
<dbReference type="InterPro" id="IPR012933">
    <property type="entry name" value="HicA_mRNA_interferase"/>
</dbReference>
<keyword evidence="2" id="KW-1277">Toxin-antitoxin system</keyword>
<accession>A0A412AQ35</accession>
<dbReference type="GO" id="GO:0004519">
    <property type="term" value="F:endonuclease activity"/>
    <property type="evidence" value="ECO:0007669"/>
    <property type="project" value="UniProtKB-KW"/>
</dbReference>
<dbReference type="GO" id="GO:0016787">
    <property type="term" value="F:hydrolase activity"/>
    <property type="evidence" value="ECO:0007669"/>
    <property type="project" value="UniProtKB-KW"/>
</dbReference>
<dbReference type="GO" id="GO:0003729">
    <property type="term" value="F:mRNA binding"/>
    <property type="evidence" value="ECO:0007669"/>
    <property type="project" value="InterPro"/>
</dbReference>
<evidence type="ECO:0000256" key="3">
    <source>
        <dbReference type="ARBA" id="ARBA00022722"/>
    </source>
</evidence>
<dbReference type="EMBL" id="QRTC01000115">
    <property type="protein sequence ID" value="RGQ32930.1"/>
    <property type="molecule type" value="Genomic_DNA"/>
</dbReference>
<evidence type="ECO:0000256" key="5">
    <source>
        <dbReference type="ARBA" id="ARBA00022801"/>
    </source>
</evidence>
<keyword evidence="3" id="KW-0540">Nuclease</keyword>
<sequence length="57" mass="6773">MKRRDLIKLLEKNGWWLKREGGNHDIYTNGKDCEPVSRQREIKEPVAQAIIKRRGLK</sequence>
<keyword evidence="5" id="KW-0378">Hydrolase</keyword>
<dbReference type="AlphaFoldDB" id="A0A412AQ35"/>
<dbReference type="SUPFAM" id="SSF54786">
    <property type="entry name" value="YcfA/nrd intein domain"/>
    <property type="match status" value="1"/>
</dbReference>
<keyword evidence="4" id="KW-0255">Endonuclease</keyword>
<evidence type="ECO:0000256" key="2">
    <source>
        <dbReference type="ARBA" id="ARBA00022649"/>
    </source>
</evidence>
<evidence type="ECO:0000256" key="7">
    <source>
        <dbReference type="ARBA" id="ARBA00023016"/>
    </source>
</evidence>
<evidence type="ECO:0000256" key="6">
    <source>
        <dbReference type="ARBA" id="ARBA00022884"/>
    </source>
</evidence>
<comment type="similarity">
    <text evidence="1">Belongs to the HicA mRNA interferase family.</text>
</comment>
<name>A0A412AQ35_9FIRM</name>
<protein>
    <submittedName>
        <fullName evidence="8">Addiction module toxin, HicA family</fullName>
    </submittedName>
</protein>
<proteinExistence type="inferred from homology"/>
<keyword evidence="6" id="KW-0694">RNA-binding</keyword>
<keyword evidence="7" id="KW-0346">Stress response</keyword>
<reference evidence="8 9" key="1">
    <citation type="submission" date="2018-08" db="EMBL/GenBank/DDBJ databases">
        <title>A genome reference for cultivated species of the human gut microbiota.</title>
        <authorList>
            <person name="Zou Y."/>
            <person name="Xue W."/>
            <person name="Luo G."/>
        </authorList>
    </citation>
    <scope>NUCLEOTIDE SEQUENCE [LARGE SCALE GENOMIC DNA]</scope>
    <source>
        <strain evidence="8 9">AF28-26</strain>
    </source>
</reference>
<dbReference type="Pfam" id="PF07927">
    <property type="entry name" value="HicA_toxin"/>
    <property type="match status" value="1"/>
</dbReference>
<gene>
    <name evidence="8" type="ORF">DWY99_14185</name>
</gene>
<evidence type="ECO:0000313" key="8">
    <source>
        <dbReference type="EMBL" id="RGQ32930.1"/>
    </source>
</evidence>
<organism evidence="8 9">
    <name type="scientific">[Clostridium] leptum</name>
    <dbReference type="NCBI Taxonomy" id="1535"/>
    <lineage>
        <taxon>Bacteria</taxon>
        <taxon>Bacillati</taxon>
        <taxon>Bacillota</taxon>
        <taxon>Clostridia</taxon>
        <taxon>Eubacteriales</taxon>
        <taxon>Oscillospiraceae</taxon>
        <taxon>Oscillospiraceae incertae sedis</taxon>
    </lineage>
</organism>
<evidence type="ECO:0000256" key="4">
    <source>
        <dbReference type="ARBA" id="ARBA00022759"/>
    </source>
</evidence>
<dbReference type="Gene3D" id="3.30.920.30">
    <property type="entry name" value="Hypothetical protein"/>
    <property type="match status" value="1"/>
</dbReference>
<evidence type="ECO:0000313" key="9">
    <source>
        <dbReference type="Proteomes" id="UP000284751"/>
    </source>
</evidence>
<comment type="caution">
    <text evidence="8">The sequence shown here is derived from an EMBL/GenBank/DDBJ whole genome shotgun (WGS) entry which is preliminary data.</text>
</comment>
<evidence type="ECO:0000256" key="1">
    <source>
        <dbReference type="ARBA" id="ARBA00006620"/>
    </source>
</evidence>